<name>A0ABD5MB56_9EURY</name>
<dbReference type="AlphaFoldDB" id="A0ABD5MB56"/>
<dbReference type="Pfam" id="PF00361">
    <property type="entry name" value="Proton_antipo_M"/>
    <property type="match status" value="1"/>
</dbReference>
<evidence type="ECO:0000256" key="4">
    <source>
        <dbReference type="ARBA" id="ARBA00023136"/>
    </source>
</evidence>
<dbReference type="EMBL" id="JBGNYA010000001">
    <property type="protein sequence ID" value="MFA1611137.1"/>
    <property type="molecule type" value="Genomic_DNA"/>
</dbReference>
<comment type="caution">
    <text evidence="8">The sequence shown here is derived from an EMBL/GenBank/DDBJ whole genome shotgun (WGS) entry which is preliminary data.</text>
</comment>
<evidence type="ECO:0000256" key="3">
    <source>
        <dbReference type="ARBA" id="ARBA00022989"/>
    </source>
</evidence>
<feature type="transmembrane region" description="Helical" evidence="5">
    <location>
        <begin position="256"/>
        <end position="274"/>
    </location>
</feature>
<dbReference type="InterPro" id="IPR003945">
    <property type="entry name" value="NU5C-like"/>
</dbReference>
<evidence type="ECO:0000259" key="7">
    <source>
        <dbReference type="Pfam" id="PF00662"/>
    </source>
</evidence>
<evidence type="ECO:0000313" key="8">
    <source>
        <dbReference type="EMBL" id="MFA1611137.1"/>
    </source>
</evidence>
<keyword evidence="2 5" id="KW-0812">Transmembrane</keyword>
<feature type="transmembrane region" description="Helical" evidence="5">
    <location>
        <begin position="120"/>
        <end position="142"/>
    </location>
</feature>
<feature type="transmembrane region" description="Helical" evidence="5">
    <location>
        <begin position="97"/>
        <end position="114"/>
    </location>
</feature>
<feature type="transmembrane region" description="Helical" evidence="5">
    <location>
        <begin position="403"/>
        <end position="427"/>
    </location>
</feature>
<feature type="transmembrane region" description="Helical" evidence="5">
    <location>
        <begin position="295"/>
        <end position="321"/>
    </location>
</feature>
<comment type="subcellular location">
    <subcellularLocation>
        <location evidence="1">Membrane</location>
        <topology evidence="1">Multi-pass membrane protein</topology>
    </subcellularLocation>
</comment>
<dbReference type="Pfam" id="PF00662">
    <property type="entry name" value="Proton_antipo_N"/>
    <property type="match status" value="1"/>
</dbReference>
<feature type="transmembrane region" description="Helical" evidence="5">
    <location>
        <begin position="439"/>
        <end position="461"/>
    </location>
</feature>
<keyword evidence="3 5" id="KW-1133">Transmembrane helix</keyword>
<evidence type="ECO:0000256" key="5">
    <source>
        <dbReference type="SAM" id="Phobius"/>
    </source>
</evidence>
<dbReference type="GO" id="GO:0016020">
    <property type="term" value="C:membrane"/>
    <property type="evidence" value="ECO:0007669"/>
    <property type="project" value="UniProtKB-SubCell"/>
</dbReference>
<feature type="transmembrane region" description="Helical" evidence="5">
    <location>
        <begin position="57"/>
        <end position="85"/>
    </location>
</feature>
<feature type="transmembrane region" description="Helical" evidence="5">
    <location>
        <begin position="30"/>
        <end position="51"/>
    </location>
</feature>
<dbReference type="RefSeq" id="WP_372389200.1">
    <property type="nucleotide sequence ID" value="NZ_JBGNYA010000001.1"/>
</dbReference>
<feature type="domain" description="NADH:quinone oxidoreductase/Mrp antiporter transmembrane" evidence="6">
    <location>
        <begin position="114"/>
        <end position="332"/>
    </location>
</feature>
<keyword evidence="4 5" id="KW-0472">Membrane</keyword>
<dbReference type="InterPro" id="IPR001750">
    <property type="entry name" value="ND/Mrp_TM"/>
</dbReference>
<accession>A0ABD5MB56</accession>
<gene>
    <name evidence="8" type="ORF">OS889_08985</name>
</gene>
<dbReference type="PANTHER" id="PTHR42829">
    <property type="entry name" value="NADH-UBIQUINONE OXIDOREDUCTASE CHAIN 5"/>
    <property type="match status" value="1"/>
</dbReference>
<protein>
    <submittedName>
        <fullName evidence="8">Proton-conducting transporter membrane subunit</fullName>
    </submittedName>
</protein>
<evidence type="ECO:0000259" key="6">
    <source>
        <dbReference type="Pfam" id="PF00361"/>
    </source>
</evidence>
<dbReference type="InterPro" id="IPR001516">
    <property type="entry name" value="Proton_antipo_N"/>
</dbReference>
<evidence type="ECO:0000256" key="2">
    <source>
        <dbReference type="ARBA" id="ARBA00022692"/>
    </source>
</evidence>
<dbReference type="Proteomes" id="UP001570511">
    <property type="component" value="Unassembled WGS sequence"/>
</dbReference>
<feature type="transmembrane region" description="Helical" evidence="5">
    <location>
        <begin position="154"/>
        <end position="173"/>
    </location>
</feature>
<feature type="domain" description="NADH-Ubiquinone oxidoreductase (complex I) chain 5 N-terminal" evidence="7">
    <location>
        <begin position="60"/>
        <end position="98"/>
    </location>
</feature>
<organism evidence="8 9">
    <name type="scientific">Halobellus rubicundus</name>
    <dbReference type="NCBI Taxonomy" id="2996466"/>
    <lineage>
        <taxon>Archaea</taxon>
        <taxon>Methanobacteriati</taxon>
        <taxon>Methanobacteriota</taxon>
        <taxon>Stenosarchaea group</taxon>
        <taxon>Halobacteria</taxon>
        <taxon>Halobacteriales</taxon>
        <taxon>Haloferacaceae</taxon>
        <taxon>Halobellus</taxon>
    </lineage>
</organism>
<dbReference type="PRINTS" id="PR01434">
    <property type="entry name" value="NADHDHGNASE5"/>
</dbReference>
<evidence type="ECO:0000313" key="9">
    <source>
        <dbReference type="Proteomes" id="UP001570511"/>
    </source>
</evidence>
<feature type="transmembrane region" description="Helical" evidence="5">
    <location>
        <begin position="373"/>
        <end position="391"/>
    </location>
</feature>
<feature type="transmembrane region" description="Helical" evidence="5">
    <location>
        <begin position="341"/>
        <end position="366"/>
    </location>
</feature>
<sequence>MSGKLQSTAIGELPSGESESTAVPTAVTRLTWALFVASLGVLAGRLLGWWAPTGTAFGLFAVDGLTLLLWVVVTFFGGIVASYSRRYMAGTRGIDRFFGRVLGFVGAVMVLVAADHLLLFAAAWLGMGLVMADLIGHVRGWPQAQAAASLARRYFVGGTALLGVALAVLWWQTGATTVSGAVAAAGSLSSTTVFAVAGALVLAAMVQSALLPFHGWLLGSMTAPTPASALMHAGFVNAGGILLLRFAPVVTAEPSVMLAIVLVGAVSALGGKLLKSVQPDVKRRLGCSTVGQMGFMIMQAGLGFFGAAITHLILHGFYKAYKFLSSGSRIEHTGPKSGSDAASLGAVGAAITLLSAVAGGGVFVAITGKGAGLNSGLILTLVVVVTTLHAVRTTIAHTDLPAWARVGAVPLVFLPAIALYGAVYLAVKEVLHGLPIVTAAAELTVGHLLVAAAFLATYAAIESGAYRHSRRLYVALVNAAQPPSTTVLTSTEDYNEY</sequence>
<keyword evidence="9" id="KW-1185">Reference proteome</keyword>
<proteinExistence type="predicted"/>
<evidence type="ECO:0000256" key="1">
    <source>
        <dbReference type="ARBA" id="ARBA00004141"/>
    </source>
</evidence>
<reference evidence="8 9" key="1">
    <citation type="submission" date="2024-08" db="EMBL/GenBank/DDBJ databases">
        <title>Halobellus sp. MBLA0158 whole genome sequence.</title>
        <authorList>
            <person name="Hwang C.Y."/>
            <person name="Cho E.-S."/>
            <person name="Seo M.-J."/>
        </authorList>
    </citation>
    <scope>NUCLEOTIDE SEQUENCE [LARGE SCALE GENOMIC DNA]</scope>
    <source>
        <strain evidence="8 9">MBLA0158</strain>
    </source>
</reference>
<dbReference type="PANTHER" id="PTHR42829:SF1">
    <property type="entry name" value="INORGANIC CARBON TRANSPORTER SUBUNIT DABB-RELATED"/>
    <property type="match status" value="1"/>
</dbReference>